<name>A0A1C7MLD0_GRIFR</name>
<protein>
    <submittedName>
        <fullName evidence="1">Uncharacterized protein</fullName>
    </submittedName>
</protein>
<sequence>MCTAPASLRIGDVDPVETLRAGGPRVASLSTAIIKFGSWKNRRRRRLSYRDPAEVLHQSWLAAALGAS</sequence>
<organism evidence="1 2">
    <name type="scientific">Grifola frondosa</name>
    <name type="common">Maitake</name>
    <name type="synonym">Polyporus frondosus</name>
    <dbReference type="NCBI Taxonomy" id="5627"/>
    <lineage>
        <taxon>Eukaryota</taxon>
        <taxon>Fungi</taxon>
        <taxon>Dikarya</taxon>
        <taxon>Basidiomycota</taxon>
        <taxon>Agaricomycotina</taxon>
        <taxon>Agaricomycetes</taxon>
        <taxon>Polyporales</taxon>
        <taxon>Grifolaceae</taxon>
        <taxon>Grifola</taxon>
    </lineage>
</organism>
<dbReference type="Proteomes" id="UP000092993">
    <property type="component" value="Unassembled WGS sequence"/>
</dbReference>
<dbReference type="EMBL" id="LUGG01000002">
    <property type="protein sequence ID" value="OBZ77671.1"/>
    <property type="molecule type" value="Genomic_DNA"/>
</dbReference>
<proteinExistence type="predicted"/>
<keyword evidence="2" id="KW-1185">Reference proteome</keyword>
<gene>
    <name evidence="1" type="ORF">A0H81_02725</name>
</gene>
<accession>A0A1C7MLD0</accession>
<evidence type="ECO:0000313" key="2">
    <source>
        <dbReference type="Proteomes" id="UP000092993"/>
    </source>
</evidence>
<dbReference type="AlphaFoldDB" id="A0A1C7MLD0"/>
<comment type="caution">
    <text evidence="1">The sequence shown here is derived from an EMBL/GenBank/DDBJ whole genome shotgun (WGS) entry which is preliminary data.</text>
</comment>
<evidence type="ECO:0000313" key="1">
    <source>
        <dbReference type="EMBL" id="OBZ77671.1"/>
    </source>
</evidence>
<reference evidence="1 2" key="1">
    <citation type="submission" date="2016-03" db="EMBL/GenBank/DDBJ databases">
        <title>Whole genome sequencing of Grifola frondosa 9006-11.</title>
        <authorList>
            <person name="Min B."/>
            <person name="Park H."/>
            <person name="Kim J.-G."/>
            <person name="Cho H."/>
            <person name="Oh Y.-L."/>
            <person name="Kong W.-S."/>
            <person name="Choi I.-G."/>
        </authorList>
    </citation>
    <scope>NUCLEOTIDE SEQUENCE [LARGE SCALE GENOMIC DNA]</scope>
    <source>
        <strain evidence="1 2">9006-11</strain>
    </source>
</reference>